<comment type="caution">
    <text evidence="1">The sequence shown here is derived from an EMBL/GenBank/DDBJ whole genome shotgun (WGS) entry which is preliminary data.</text>
</comment>
<dbReference type="EMBL" id="JACHBX010000002">
    <property type="protein sequence ID" value="MBB6134412.1"/>
    <property type="molecule type" value="Genomic_DNA"/>
</dbReference>
<dbReference type="Pfam" id="PF11042">
    <property type="entry name" value="DUF2750"/>
    <property type="match status" value="1"/>
</dbReference>
<proteinExistence type="predicted"/>
<dbReference type="AlphaFoldDB" id="A0A7X0CER4"/>
<evidence type="ECO:0008006" key="3">
    <source>
        <dbReference type="Google" id="ProtNLM"/>
    </source>
</evidence>
<protein>
    <recommendedName>
        <fullName evidence="3">DUF2750 domain-containing protein</fullName>
    </recommendedName>
</protein>
<dbReference type="InterPro" id="IPR021284">
    <property type="entry name" value="DUF2750"/>
</dbReference>
<organism evidence="1 2">
    <name type="scientific">Massilia aurea</name>
    <dbReference type="NCBI Taxonomy" id="373040"/>
    <lineage>
        <taxon>Bacteria</taxon>
        <taxon>Pseudomonadati</taxon>
        <taxon>Pseudomonadota</taxon>
        <taxon>Betaproteobacteria</taxon>
        <taxon>Burkholderiales</taxon>
        <taxon>Oxalobacteraceae</taxon>
        <taxon>Telluria group</taxon>
        <taxon>Massilia</taxon>
    </lineage>
</organism>
<name>A0A7X0CER4_9BURK</name>
<evidence type="ECO:0000313" key="2">
    <source>
        <dbReference type="Proteomes" id="UP000540787"/>
    </source>
</evidence>
<sequence length="135" mass="15118">MSEQIISAIKLGGQQLAAVVTLAGPERYEYFIRRAAEAREVWGLYQDGWALAKTDDGTLVFPMWPANEYATLCAEFEWDGYDAQAFSLEELIEELLPQLEEDSVLPGVFYTPGDKGITPTVAQLIGDLEDELRRN</sequence>
<accession>A0A7X0CER4</accession>
<reference evidence="1 2" key="1">
    <citation type="submission" date="2020-08" db="EMBL/GenBank/DDBJ databases">
        <title>The Agave Microbiome: Exploring the role of microbial communities in plant adaptations to desert environments.</title>
        <authorList>
            <person name="Partida-Martinez L.P."/>
        </authorList>
    </citation>
    <scope>NUCLEOTIDE SEQUENCE [LARGE SCALE GENOMIC DNA]</scope>
    <source>
        <strain evidence="1 2">AT3.2</strain>
    </source>
</reference>
<gene>
    <name evidence="1" type="ORF">HD842_002554</name>
</gene>
<dbReference type="RefSeq" id="WP_183554928.1">
    <property type="nucleotide sequence ID" value="NZ_BAAAEK010000001.1"/>
</dbReference>
<evidence type="ECO:0000313" key="1">
    <source>
        <dbReference type="EMBL" id="MBB6134412.1"/>
    </source>
</evidence>
<keyword evidence="2" id="KW-1185">Reference proteome</keyword>
<dbReference type="Proteomes" id="UP000540787">
    <property type="component" value="Unassembled WGS sequence"/>
</dbReference>